<comment type="caution">
    <text evidence="3">The sequence shown here is derived from an EMBL/GenBank/DDBJ whole genome shotgun (WGS) entry which is preliminary data.</text>
</comment>
<evidence type="ECO:0000313" key="4">
    <source>
        <dbReference type="Proteomes" id="UP001144805"/>
    </source>
</evidence>
<dbReference type="PIRSF" id="PIRSF033949">
    <property type="entry name" value="Phosest_Mlr3352"/>
    <property type="match status" value="1"/>
</dbReference>
<dbReference type="Proteomes" id="UP001144805">
    <property type="component" value="Unassembled WGS sequence"/>
</dbReference>
<reference evidence="3" key="1">
    <citation type="submission" date="2022-11" db="EMBL/GenBank/DDBJ databases">
        <title>Biodiversity and phylogenetic relationships of bacteria.</title>
        <authorList>
            <person name="Machado R.A.R."/>
            <person name="Bhat A."/>
            <person name="Loulou A."/>
            <person name="Kallel S."/>
        </authorList>
    </citation>
    <scope>NUCLEOTIDE SEQUENCE</scope>
    <source>
        <strain evidence="3">K-TC2</strain>
    </source>
</reference>
<dbReference type="SUPFAM" id="SSF55144">
    <property type="entry name" value="LigT-like"/>
    <property type="match status" value="1"/>
</dbReference>
<feature type="domain" description="DUF1868" evidence="2">
    <location>
        <begin position="28"/>
        <end position="140"/>
    </location>
</feature>
<accession>A0A9X3IJH3</accession>
<name>A0A9X3IJH3_9HYPH</name>
<evidence type="ECO:0000259" key="2">
    <source>
        <dbReference type="Pfam" id="PF08975"/>
    </source>
</evidence>
<dbReference type="EMBL" id="JAPKNK010000002">
    <property type="protein sequence ID" value="MCX5568564.1"/>
    <property type="molecule type" value="Genomic_DNA"/>
</dbReference>
<keyword evidence="4" id="KW-1185">Reference proteome</keyword>
<dbReference type="RefSeq" id="WP_266337541.1">
    <property type="nucleotide sequence ID" value="NZ_JAPKNK010000002.1"/>
</dbReference>
<evidence type="ECO:0000256" key="1">
    <source>
        <dbReference type="SAM" id="MobiDB-lite"/>
    </source>
</evidence>
<dbReference type="Pfam" id="PF08975">
    <property type="entry name" value="2H-phosphodiest"/>
    <property type="match status" value="1"/>
</dbReference>
<feature type="region of interest" description="Disordered" evidence="1">
    <location>
        <begin position="1"/>
        <end position="29"/>
    </location>
</feature>
<evidence type="ECO:0000313" key="3">
    <source>
        <dbReference type="EMBL" id="MCX5568564.1"/>
    </source>
</evidence>
<sequence length="237" mass="27132">MTSILSDSRLNRYSAATQTEPPRHLGRRYDRSGTFLSEPGNTVVCHLVEGSPSQQAVVEVRRRMQAEPDAGRLAFTPVSSLHMTLFQGIIEYRRSLPFWPSDMPLDTDIDVMTAHYRDKLKDFHGAGPFQVRVIDVVPTGLTVAGATDEDERRMRAWRDAFAEAFGYRHPDHDDYVFHVTLAYMIDWLAEDRLSAWEALFDDCLGLLAREAPILELRPPAFCSFEDMNHFEERLVLE</sequence>
<dbReference type="AlphaFoldDB" id="A0A9X3IJH3"/>
<dbReference type="InterPro" id="IPR009097">
    <property type="entry name" value="Cyclic_Pdiesterase"/>
</dbReference>
<dbReference type="InterPro" id="IPR015069">
    <property type="entry name" value="2H-PEstase_DUF1868"/>
</dbReference>
<gene>
    <name evidence="3" type="ORF">OSH07_05120</name>
</gene>
<protein>
    <submittedName>
        <fullName evidence="3">DUF1868 domain-containing protein</fullName>
    </submittedName>
</protein>
<dbReference type="InterPro" id="IPR012390">
    <property type="entry name" value="Pesterase_SP1827"/>
</dbReference>
<proteinExistence type="predicted"/>
<dbReference type="Gene3D" id="3.90.1140.10">
    <property type="entry name" value="Cyclic phosphodiesterase"/>
    <property type="match status" value="1"/>
</dbReference>
<organism evidence="3 4">
    <name type="scientific">Kaistia nematophila</name>
    <dbReference type="NCBI Taxonomy" id="2994654"/>
    <lineage>
        <taxon>Bacteria</taxon>
        <taxon>Pseudomonadati</taxon>
        <taxon>Pseudomonadota</taxon>
        <taxon>Alphaproteobacteria</taxon>
        <taxon>Hyphomicrobiales</taxon>
        <taxon>Kaistiaceae</taxon>
        <taxon>Kaistia</taxon>
    </lineage>
</organism>